<sequence length="663" mass="72495">MPRNLFILMLAMVMATAPALAGVWVPVDEQARSPRVPSVQVMKSDAASTILEVRVHGYVQDDVTTQDGNLLSVSIPGVSMIMEKGSPEVPKLTAFIQIPNDSDVAVKILDSEYRDVRLESDIAPSKGHILRNMNPSEVPYTYGDTYADGTWFPTRENLVTVSEPFILRDVRGVRVAVAPFSYNASEKTLRVVTRMRVLLANVVGRTNIKKSVRRSNSGSADFNRIYGNLFLNFSSDASYTQKEEAGGLVILAHDSFMDAVKPLATWKKKAGYKTELVKLSDVGSTTDDIKAFIADRYKNGAVFFILVGDSPQIPTLKGKYERAASDPAYTKIEGDDNVPDAFISRLSGLTAADIENQVARIIAYESKPMTGADAEWYGKALGIASGEGSPTDYERCDELHDSLKNYTYTSAQELYDRSYSNRPRPADVIAAVNDGRSLINYIGHGSENSWVTSSFSTRDMDKLENGLKLPVIWSVACVNGKFEGTYDCFCEKWMKVGTKENPKGAACIFGASTNAAWVPPCDMQGEIIHNLLCKEQKLTAGGQAVNGVLKGMEIWGTDDKTEGNMLMEQFNLFGDCSMMVRTRKPGKVNVDMNKSKDGVSFTITSDGKSVSSARVAVYSSDMATWESAVTDDTGRADIKTTGEGLLYTVTGFNLVPVIDAPLK</sequence>
<dbReference type="InterPro" id="IPR012600">
    <property type="entry name" value="Propeptide_C25"/>
</dbReference>
<feature type="chain" id="PRO_5014612416" description="Gingipain domain-containing protein" evidence="2">
    <location>
        <begin position="22"/>
        <end position="663"/>
    </location>
</feature>
<evidence type="ECO:0000256" key="2">
    <source>
        <dbReference type="SAM" id="SignalP"/>
    </source>
</evidence>
<reference evidence="5 6" key="1">
    <citation type="journal article" date="2017" name="ISME J.">
        <title>Potential for microbial H2 and metal transformations associated with novel bacteria and archaea in deep terrestrial subsurface sediments.</title>
        <authorList>
            <person name="Hernsdorf A.W."/>
            <person name="Amano Y."/>
            <person name="Miyakawa K."/>
            <person name="Ise K."/>
            <person name="Suzuki Y."/>
            <person name="Anantharaman K."/>
            <person name="Probst A."/>
            <person name="Burstein D."/>
            <person name="Thomas B.C."/>
            <person name="Banfield J.F."/>
        </authorList>
    </citation>
    <scope>NUCLEOTIDE SEQUENCE [LARGE SCALE GENOMIC DNA]</scope>
    <source>
        <strain evidence="5">HGW-Wallbacteria-1</strain>
    </source>
</reference>
<evidence type="ECO:0000313" key="6">
    <source>
        <dbReference type="Proteomes" id="UP000233256"/>
    </source>
</evidence>
<evidence type="ECO:0008006" key="7">
    <source>
        <dbReference type="Google" id="ProtNLM"/>
    </source>
</evidence>
<dbReference type="Gene3D" id="3.40.50.1460">
    <property type="match status" value="1"/>
</dbReference>
<feature type="domain" description="Gingipain" evidence="3">
    <location>
        <begin position="249"/>
        <end position="580"/>
    </location>
</feature>
<keyword evidence="1 2" id="KW-0732">Signal</keyword>
<dbReference type="InterPro" id="IPR029030">
    <property type="entry name" value="Caspase-like_dom_sf"/>
</dbReference>
<organism evidence="5 6">
    <name type="scientific">Candidatus Wallbacteria bacterium HGW-Wallbacteria-1</name>
    <dbReference type="NCBI Taxonomy" id="2013854"/>
    <lineage>
        <taxon>Bacteria</taxon>
        <taxon>Candidatus Walliibacteriota</taxon>
    </lineage>
</organism>
<dbReference type="EMBL" id="PGXC01000044">
    <property type="protein sequence ID" value="PKK88500.1"/>
    <property type="molecule type" value="Genomic_DNA"/>
</dbReference>
<evidence type="ECO:0000313" key="5">
    <source>
        <dbReference type="EMBL" id="PKK88500.1"/>
    </source>
</evidence>
<dbReference type="GO" id="GO:0004197">
    <property type="term" value="F:cysteine-type endopeptidase activity"/>
    <property type="evidence" value="ECO:0007669"/>
    <property type="project" value="InterPro"/>
</dbReference>
<dbReference type="GO" id="GO:0006508">
    <property type="term" value="P:proteolysis"/>
    <property type="evidence" value="ECO:0007669"/>
    <property type="project" value="InterPro"/>
</dbReference>
<dbReference type="InterPro" id="IPR001769">
    <property type="entry name" value="Gingipain"/>
</dbReference>
<accession>A0A2N1PJJ2</accession>
<dbReference type="AlphaFoldDB" id="A0A2N1PJJ2"/>
<dbReference type="Gene3D" id="3.40.50.10390">
    <property type="entry name" value="Gingipain r, domain 1"/>
    <property type="match status" value="1"/>
</dbReference>
<evidence type="ECO:0000259" key="3">
    <source>
        <dbReference type="Pfam" id="PF01364"/>
    </source>
</evidence>
<protein>
    <recommendedName>
        <fullName evidence="7">Gingipain domain-containing protein</fullName>
    </recommendedName>
</protein>
<comment type="caution">
    <text evidence="5">The sequence shown here is derived from an EMBL/GenBank/DDBJ whole genome shotgun (WGS) entry which is preliminary data.</text>
</comment>
<feature type="domain" description="Gingipain propeptide" evidence="4">
    <location>
        <begin position="34"/>
        <end position="200"/>
    </location>
</feature>
<dbReference type="Pfam" id="PF01364">
    <property type="entry name" value="Peptidase_C25"/>
    <property type="match status" value="1"/>
</dbReference>
<dbReference type="InterPro" id="IPR038490">
    <property type="entry name" value="Gingipain_propep_sf"/>
</dbReference>
<evidence type="ECO:0000256" key="1">
    <source>
        <dbReference type="ARBA" id="ARBA00022729"/>
    </source>
</evidence>
<proteinExistence type="predicted"/>
<dbReference type="Gene3D" id="2.60.40.3800">
    <property type="match status" value="1"/>
</dbReference>
<evidence type="ECO:0000259" key="4">
    <source>
        <dbReference type="Pfam" id="PF08126"/>
    </source>
</evidence>
<dbReference type="Proteomes" id="UP000233256">
    <property type="component" value="Unassembled WGS sequence"/>
</dbReference>
<dbReference type="Pfam" id="PF08126">
    <property type="entry name" value="Propeptide_C25"/>
    <property type="match status" value="1"/>
</dbReference>
<gene>
    <name evidence="5" type="ORF">CVV64_18525</name>
</gene>
<dbReference type="InterPro" id="IPR029031">
    <property type="entry name" value="Gingipain_N_sf"/>
</dbReference>
<name>A0A2N1PJJ2_9BACT</name>
<feature type="signal peptide" evidence="2">
    <location>
        <begin position="1"/>
        <end position="21"/>
    </location>
</feature>
<dbReference type="SUPFAM" id="SSF52129">
    <property type="entry name" value="Caspase-like"/>
    <property type="match status" value="1"/>
</dbReference>